<accession>A0A081CKJ0</accession>
<name>A0A081CKJ0_PSEA2</name>
<dbReference type="Gene3D" id="4.10.240.10">
    <property type="entry name" value="Zn(2)-C6 fungal-type DNA-binding domain"/>
    <property type="match status" value="1"/>
</dbReference>
<dbReference type="SUPFAM" id="SSF57701">
    <property type="entry name" value="Zn2/Cys6 DNA-binding domain"/>
    <property type="match status" value="1"/>
</dbReference>
<dbReference type="GO" id="GO:0008270">
    <property type="term" value="F:zinc ion binding"/>
    <property type="evidence" value="ECO:0007669"/>
    <property type="project" value="InterPro"/>
</dbReference>
<dbReference type="EMBL" id="DF830084">
    <property type="protein sequence ID" value="GAK67186.1"/>
    <property type="molecule type" value="Genomic_DNA"/>
</dbReference>
<dbReference type="PANTHER" id="PTHR31668:SF30">
    <property type="entry name" value="ZN(II)2CYS6 TRANSCRIPTION FACTOR (EUROFUNG)"/>
    <property type="match status" value="1"/>
</dbReference>
<gene>
    <name evidence="1" type="ORF">PAN0_017d5412</name>
</gene>
<dbReference type="HOGENOM" id="CLU_007741_0_0_1"/>
<dbReference type="GeneID" id="26306311"/>
<proteinExistence type="predicted"/>
<dbReference type="InterPro" id="IPR036864">
    <property type="entry name" value="Zn2-C6_fun-type_DNA-bd_sf"/>
</dbReference>
<organism evidence="1 2">
    <name type="scientific">Pseudozyma antarctica</name>
    <name type="common">Yeast</name>
    <name type="synonym">Candida antarctica</name>
    <dbReference type="NCBI Taxonomy" id="84753"/>
    <lineage>
        <taxon>Eukaryota</taxon>
        <taxon>Fungi</taxon>
        <taxon>Dikarya</taxon>
        <taxon>Basidiomycota</taxon>
        <taxon>Ustilaginomycotina</taxon>
        <taxon>Ustilaginomycetes</taxon>
        <taxon>Ustilaginales</taxon>
        <taxon>Ustilaginaceae</taxon>
        <taxon>Moesziomyces</taxon>
    </lineage>
</organism>
<reference evidence="2" key="1">
    <citation type="journal article" date="2014" name="Genome Announc.">
        <title>Draft Genome Sequence of the Yeast Pseudozyma antarctica Type Strain JCM10317, a Producer of the Glycolipid Biosurfactants, Mannosylerythritol Lipids.</title>
        <authorList>
            <person name="Saika A."/>
            <person name="Koike H."/>
            <person name="Hori T."/>
            <person name="Fukuoka T."/>
            <person name="Sato S."/>
            <person name="Habe H."/>
            <person name="Kitamoto D."/>
            <person name="Morita T."/>
        </authorList>
    </citation>
    <scope>NUCLEOTIDE SEQUENCE [LARGE SCALE GENOMIC DNA]</scope>
    <source>
        <strain evidence="2">JCM 10317</strain>
    </source>
</reference>
<dbReference type="PROSITE" id="PS50048">
    <property type="entry name" value="ZN2_CY6_FUNGAL_2"/>
    <property type="match status" value="1"/>
</dbReference>
<dbReference type="Proteomes" id="UP000053758">
    <property type="component" value="Unassembled WGS sequence"/>
</dbReference>
<dbReference type="InterPro" id="IPR050797">
    <property type="entry name" value="Carb_Metab_Trans_Reg"/>
</dbReference>
<keyword evidence="2" id="KW-1185">Reference proteome</keyword>
<dbReference type="RefSeq" id="XP_014654473.1">
    <property type="nucleotide sequence ID" value="XM_014798987.1"/>
</dbReference>
<protein>
    <submittedName>
        <fullName evidence="1">Uncharacterized protein</fullName>
    </submittedName>
</protein>
<dbReference type="InterPro" id="IPR001138">
    <property type="entry name" value="Zn2Cys6_DnaBD"/>
</dbReference>
<evidence type="ECO:0000313" key="2">
    <source>
        <dbReference type="Proteomes" id="UP000053758"/>
    </source>
</evidence>
<sequence>MPHDSAPSSSASRMTALATSAGPSRAASPSSPSTPAAQAAQPVKRRRYARRSCLNCRSKKARCELPDELVASSHDPLPVYKACHRCRALDIACVVWDGDRKRKPRLGPSSTSSSTAQSTNHSPLLSVGANDPTDLLSNQHHDSRRSDLIDSHDAATRRLCDSYAVPLSNGSPSSHRHDRSGSWASLSRDDSHARQPSASHTSLPAPSKASRAHQRTASSASSVDPANTRYDAALFSGSIEGANGIVIDREIQILTNRFMHSPLVTLNRFITKIPSFSRLLRPDTDRSFDGNLSDLLTDENILELQPHIPILRMWHPHIPDLTQLRAAYRQSHQSLATSLLLATVCLVASKIAGRRHLAKHFAIHVDRLGVQALVAAPKHIHAAQAFELLLAHDPSLIGASFDSASVPSTQSAVFGESLHSSALSIAEAIGLDLVMSQSHHHHNPAANNQANGANSHTDDSSLRWQLQRFSLWCSLSLWRATFVFLNSTIRAQDFSQLSRDAQLAITLVDQLESPRTPSSQHDDSTTNDETLFKAGILALAYRAIHVAEFNTRMARIETFWHSRSIFSAADIRHEVHSRIKQNIHADEELKKAKRRRLWSLANLPELRLLDRWIDLHIESNWTIMQQLYMRSVFPDCSPGDTLLDMARVILDDPGLYRFCSDASQATYLRAEGVLAGVAASPRFEAQRLEQTGLPLLLTCGFILHITISLMEALNYVQYGLNEVALREDMFALILARLAERLVAPKEAEHESLERLVSGLLVQMSRRLSDSEYLRVTRSAASEWRPDATQQPVSVDACSVGSHGEVVRNDGARPNAVNGGVASLAAIPVSWLPTSQAALPQTQLDHLGSAAASTDPLTASAASLLGTADAMSAENMAHIMDQILNWDAKPNAAVAEHGHY</sequence>
<dbReference type="PANTHER" id="PTHR31668">
    <property type="entry name" value="GLUCOSE TRANSPORT TRANSCRIPTION REGULATOR RGT1-RELATED-RELATED"/>
    <property type="match status" value="1"/>
</dbReference>
<dbReference type="GO" id="GO:0000981">
    <property type="term" value="F:DNA-binding transcription factor activity, RNA polymerase II-specific"/>
    <property type="evidence" value="ECO:0007669"/>
    <property type="project" value="InterPro"/>
</dbReference>
<evidence type="ECO:0000313" key="1">
    <source>
        <dbReference type="EMBL" id="GAK67186.1"/>
    </source>
</evidence>
<dbReference type="OrthoDB" id="5818554at2759"/>
<dbReference type="AlphaFoldDB" id="A0A081CKJ0"/>